<evidence type="ECO:0000256" key="4">
    <source>
        <dbReference type="ARBA" id="ARBA00022833"/>
    </source>
</evidence>
<evidence type="ECO:0000259" key="8">
    <source>
        <dbReference type="PROSITE" id="PS50222"/>
    </source>
</evidence>
<keyword evidence="3 6" id="KW-0863">Zinc-finger</keyword>
<dbReference type="PROSITE" id="PS00018">
    <property type="entry name" value="EF_HAND_1"/>
    <property type="match status" value="1"/>
</dbReference>
<evidence type="ECO:0000256" key="3">
    <source>
        <dbReference type="ARBA" id="ARBA00022771"/>
    </source>
</evidence>
<evidence type="ECO:0000313" key="10">
    <source>
        <dbReference type="Proteomes" id="UP000287651"/>
    </source>
</evidence>
<name>A0A427BCM4_ENSVE</name>
<dbReference type="InterPro" id="IPR002048">
    <property type="entry name" value="EF_hand_dom"/>
</dbReference>
<keyword evidence="2" id="KW-0479">Metal-binding</keyword>
<dbReference type="Proteomes" id="UP000287651">
    <property type="component" value="Unassembled WGS sequence"/>
</dbReference>
<dbReference type="Pfam" id="PF13639">
    <property type="entry name" value="zf-RING_2"/>
    <property type="match status" value="1"/>
</dbReference>
<dbReference type="PANTHER" id="PTHR46151:SF7">
    <property type="entry name" value="NEP1-INTERACTING PROTEIN 1"/>
    <property type="match status" value="1"/>
</dbReference>
<evidence type="ECO:0000256" key="2">
    <source>
        <dbReference type="ARBA" id="ARBA00022723"/>
    </source>
</evidence>
<comment type="subcellular location">
    <subcellularLocation>
        <location evidence="1">Membrane</location>
    </subcellularLocation>
</comment>
<evidence type="ECO:0000259" key="7">
    <source>
        <dbReference type="PROSITE" id="PS50089"/>
    </source>
</evidence>
<dbReference type="InterPro" id="IPR018247">
    <property type="entry name" value="EF_Hand_1_Ca_BS"/>
</dbReference>
<accession>A0A427BCM4</accession>
<dbReference type="Gene3D" id="3.30.40.10">
    <property type="entry name" value="Zinc/RING finger domain, C3HC4 (zinc finger)"/>
    <property type="match status" value="1"/>
</dbReference>
<proteinExistence type="predicted"/>
<evidence type="ECO:0000256" key="1">
    <source>
        <dbReference type="ARBA" id="ARBA00004370"/>
    </source>
</evidence>
<evidence type="ECO:0008006" key="11">
    <source>
        <dbReference type="Google" id="ProtNLM"/>
    </source>
</evidence>
<dbReference type="GO" id="GO:0005509">
    <property type="term" value="F:calcium ion binding"/>
    <property type="evidence" value="ECO:0007669"/>
    <property type="project" value="InterPro"/>
</dbReference>
<protein>
    <recommendedName>
        <fullName evidence="11">RING-type domain-containing protein</fullName>
    </recommendedName>
</protein>
<evidence type="ECO:0000256" key="6">
    <source>
        <dbReference type="PROSITE-ProRule" id="PRU00175"/>
    </source>
</evidence>
<gene>
    <name evidence="9" type="ORF">B296_00002852</name>
</gene>
<keyword evidence="4" id="KW-0862">Zinc</keyword>
<dbReference type="AlphaFoldDB" id="A0A427BCM4"/>
<dbReference type="EMBL" id="AMZH03000005">
    <property type="protein sequence ID" value="RRT86184.1"/>
    <property type="molecule type" value="Genomic_DNA"/>
</dbReference>
<feature type="domain" description="RING-type" evidence="7">
    <location>
        <begin position="287"/>
        <end position="352"/>
    </location>
</feature>
<reference evidence="9 10" key="1">
    <citation type="journal article" date="2014" name="Agronomy (Basel)">
        <title>A Draft Genome Sequence for Ensete ventricosum, the Drought-Tolerant Tree Against Hunger.</title>
        <authorList>
            <person name="Harrison J."/>
            <person name="Moore K.A."/>
            <person name="Paszkiewicz K."/>
            <person name="Jones T."/>
            <person name="Grant M."/>
            <person name="Ambacheew D."/>
            <person name="Muzemil S."/>
            <person name="Studholme D.J."/>
        </authorList>
    </citation>
    <scope>NUCLEOTIDE SEQUENCE [LARGE SCALE GENOMIC DNA]</scope>
</reference>
<dbReference type="PROSITE" id="PS50089">
    <property type="entry name" value="ZF_RING_2"/>
    <property type="match status" value="1"/>
</dbReference>
<dbReference type="GO" id="GO:0008270">
    <property type="term" value="F:zinc ion binding"/>
    <property type="evidence" value="ECO:0007669"/>
    <property type="project" value="UniProtKB-KW"/>
</dbReference>
<evidence type="ECO:0000256" key="5">
    <source>
        <dbReference type="ARBA" id="ARBA00023136"/>
    </source>
</evidence>
<sequence length="355" mass="39916">MKVIAENLAKESRLRECNKHMFENRDTDRSDTITFEELNTGLRSRNAMSHLVEHHPTGCCDRAIATNTMAEQAEQAYPLLQGKRFSMIRKRLLWQGKAMRCEWTRPQGELIVLSAVLFQFLLLVPAVIHSTQQAEAIAFGSLVGAITGAPIGLATESGLLRGAGIGAISGAVFSIEVVESSLDLWNSQESGIWSVLYVLYRVQYRVRYVPSLSELQRLKPTETAPTMWFICDERPQMSALSLPFMESLDFFETGGIRGLPMDAIDRIPKFRITTQDREDAAGEKNCCSVCLQVGFAAPETCAAHSYHSSHLFRFQDLQIGEMARKLPHCHHMFHSPCIDSWLIRHASCPLCRRDV</sequence>
<dbReference type="InterPro" id="IPR001841">
    <property type="entry name" value="Znf_RING"/>
</dbReference>
<dbReference type="GO" id="GO:0016020">
    <property type="term" value="C:membrane"/>
    <property type="evidence" value="ECO:0007669"/>
    <property type="project" value="UniProtKB-SubCell"/>
</dbReference>
<dbReference type="InterPro" id="IPR013083">
    <property type="entry name" value="Znf_RING/FYVE/PHD"/>
</dbReference>
<evidence type="ECO:0000313" key="9">
    <source>
        <dbReference type="EMBL" id="RRT86184.1"/>
    </source>
</evidence>
<dbReference type="SMART" id="SM00184">
    <property type="entry name" value="RING"/>
    <property type="match status" value="1"/>
</dbReference>
<feature type="domain" description="EF-hand" evidence="8">
    <location>
        <begin position="13"/>
        <end position="48"/>
    </location>
</feature>
<organism evidence="9 10">
    <name type="scientific">Ensete ventricosum</name>
    <name type="common">Abyssinian banana</name>
    <name type="synonym">Musa ensete</name>
    <dbReference type="NCBI Taxonomy" id="4639"/>
    <lineage>
        <taxon>Eukaryota</taxon>
        <taxon>Viridiplantae</taxon>
        <taxon>Streptophyta</taxon>
        <taxon>Embryophyta</taxon>
        <taxon>Tracheophyta</taxon>
        <taxon>Spermatophyta</taxon>
        <taxon>Magnoliopsida</taxon>
        <taxon>Liliopsida</taxon>
        <taxon>Zingiberales</taxon>
        <taxon>Musaceae</taxon>
        <taxon>Ensete</taxon>
    </lineage>
</organism>
<comment type="caution">
    <text evidence="9">The sequence shown here is derived from an EMBL/GenBank/DDBJ whole genome shotgun (WGS) entry which is preliminary data.</text>
</comment>
<dbReference type="SUPFAM" id="SSF57850">
    <property type="entry name" value="RING/U-box"/>
    <property type="match status" value="1"/>
</dbReference>
<dbReference type="PANTHER" id="PTHR46151">
    <property type="entry name" value="NEP1-INTERACTING PROTEIN-LIKE 2"/>
    <property type="match status" value="1"/>
</dbReference>
<dbReference type="PROSITE" id="PS50222">
    <property type="entry name" value="EF_HAND_2"/>
    <property type="match status" value="1"/>
</dbReference>
<keyword evidence="5" id="KW-0472">Membrane</keyword>